<comment type="caution">
    <text evidence="1">The sequence shown here is derived from an EMBL/GenBank/DDBJ whole genome shotgun (WGS) entry which is preliminary data.</text>
</comment>
<dbReference type="EMBL" id="PYMC01000022">
    <property type="protein sequence ID" value="PSW01114.1"/>
    <property type="molecule type" value="Genomic_DNA"/>
</dbReference>
<dbReference type="OrthoDB" id="9907838at2"/>
<dbReference type="Proteomes" id="UP000240904">
    <property type="component" value="Unassembled WGS sequence"/>
</dbReference>
<name>A0A2T3MSP4_9GAMM</name>
<dbReference type="AlphaFoldDB" id="A0A2T3MSP4"/>
<protein>
    <submittedName>
        <fullName evidence="1">Uncharacterized protein</fullName>
    </submittedName>
</protein>
<proteinExistence type="predicted"/>
<dbReference type="RefSeq" id="WP_107285125.1">
    <property type="nucleotide sequence ID" value="NZ_PYMC01000022.1"/>
</dbReference>
<organism evidence="1 2">
    <name type="scientific">Photobacterium lipolyticum</name>
    <dbReference type="NCBI Taxonomy" id="266810"/>
    <lineage>
        <taxon>Bacteria</taxon>
        <taxon>Pseudomonadati</taxon>
        <taxon>Pseudomonadota</taxon>
        <taxon>Gammaproteobacteria</taxon>
        <taxon>Vibrionales</taxon>
        <taxon>Vibrionaceae</taxon>
        <taxon>Photobacterium</taxon>
    </lineage>
</organism>
<evidence type="ECO:0000313" key="2">
    <source>
        <dbReference type="Proteomes" id="UP000240904"/>
    </source>
</evidence>
<keyword evidence="2" id="KW-1185">Reference proteome</keyword>
<gene>
    <name evidence="1" type="ORF">C9I89_20150</name>
</gene>
<evidence type="ECO:0000313" key="1">
    <source>
        <dbReference type="EMBL" id="PSW01114.1"/>
    </source>
</evidence>
<accession>A0A2T3MSP4</accession>
<sequence>MDKLFLHHVKSPFAVGDHPKDLFVVSFSDNINTAARELQAKECLLYTRHKNLAQSLIKLTESFEFKADLKTVAFILRSLDSTSYTSYLDQMKKHCNNDTEYYQVLKNLIDDYIQKEYVPDSNGHFTDYTPYHDFHCRSKASFVKRYRSYD</sequence>
<reference evidence="1 2" key="1">
    <citation type="submission" date="2018-03" db="EMBL/GenBank/DDBJ databases">
        <title>Whole genome sequencing of Histamine producing bacteria.</title>
        <authorList>
            <person name="Butler K."/>
        </authorList>
    </citation>
    <scope>NUCLEOTIDE SEQUENCE [LARGE SCALE GENOMIC DNA]</scope>
    <source>
        <strain evidence="1 2">DSM 16190</strain>
    </source>
</reference>